<gene>
    <name evidence="6" type="ORF">MCOR_12468</name>
</gene>
<dbReference type="Pfam" id="PF07989">
    <property type="entry name" value="Cnn_1N"/>
    <property type="match status" value="1"/>
</dbReference>
<feature type="coiled-coil region" evidence="3">
    <location>
        <begin position="809"/>
        <end position="894"/>
    </location>
</feature>
<dbReference type="Proteomes" id="UP000507470">
    <property type="component" value="Unassembled WGS sequence"/>
</dbReference>
<dbReference type="PANTHER" id="PTHR46501:SF10">
    <property type="entry name" value="CENTROSOMIN"/>
    <property type="match status" value="1"/>
</dbReference>
<accession>A0A6J8AWW3</accession>
<feature type="region of interest" description="Disordered" evidence="4">
    <location>
        <begin position="980"/>
        <end position="1049"/>
    </location>
</feature>
<dbReference type="GO" id="GO:0005794">
    <property type="term" value="C:Golgi apparatus"/>
    <property type="evidence" value="ECO:0007669"/>
    <property type="project" value="TreeGrafter"/>
</dbReference>
<dbReference type="OrthoDB" id="10255000at2759"/>
<feature type="compositionally biased region" description="Low complexity" evidence="4">
    <location>
        <begin position="1721"/>
        <end position="1731"/>
    </location>
</feature>
<feature type="region of interest" description="Disordered" evidence="4">
    <location>
        <begin position="1258"/>
        <end position="1291"/>
    </location>
</feature>
<name>A0A6J8AWW3_MYTCO</name>
<feature type="coiled-coil region" evidence="3">
    <location>
        <begin position="1137"/>
        <end position="1193"/>
    </location>
</feature>
<evidence type="ECO:0000313" key="6">
    <source>
        <dbReference type="EMBL" id="CAC5375500.1"/>
    </source>
</evidence>
<evidence type="ECO:0000256" key="2">
    <source>
        <dbReference type="ARBA" id="ARBA00022490"/>
    </source>
</evidence>
<evidence type="ECO:0000256" key="4">
    <source>
        <dbReference type="SAM" id="MobiDB-lite"/>
    </source>
</evidence>
<feature type="compositionally biased region" description="Polar residues" evidence="4">
    <location>
        <begin position="1771"/>
        <end position="1800"/>
    </location>
</feature>
<sequence length="2711" mass="313399">MDWKPFVLGQNNTNANVLHEVTFGTHMEYPDGSVPMVAKNNSGRMSPVRGRTMKEYDQQLTELKKENFSLKLRIYFLEERMQQKFGDSDVFKTNIELKVELESVKNEYSDKQELLKKASNAMEAMSKQHELELNGIRDQIEKEHQKNVKQLLDEINQKHQELGQANKILEKTDREVKNLQEQIVQSQTQYAESGHKTQIQIQDLRDALAAKESLIEELQKNTAHYNENMQKLQQAKDELSDKIEKMEKEVNRKDRDIEDVVDDQTETLKKVKLENDRYKQELTQKNRMIGKLEDLMKTAAQDKKDLENKVKELESVLDEKQKSIQKRDKAVMGMRTLIVEKTKEAEDFTKKLEDKEGELKALQKEYQDMKLGKSKALQQKHEEVNYLEEKALSTQAYLQQQETELEKLMRTLGKKEGELESFKDLLTKAENALIQSEDAVDGLQKQLKKESGLDSHTRHYQGLQKQLKKESGLDSHTRHYQTLFEDAQKQVEGKDQLVKNLTESLQDKDRQIQYCMEIFRPTKEEEKKSMDGWMKDLQDKLREKNKALEEATGEKYRILDEKDGEIRKLKQQIREKERDLEKANQTLISTEETIDGLEQECSDKELNMKQLVTSLKSAQRSFEDALDNHARVLREKDSIIKRLQNSLAEKERNLETSQWSGNSSNEELNRLKKQLKEKDDLLQDVMSEQSKATAANAEALNNLLKKLKSKDEDIRELMDRSNKEMSDLQNKLQQLQAELNRKQLSSKSSEDQLIDIEQDHRQAIDKLAGALKDKDKTIETLVESGQEKDKLIQRLQQVHAASRGTMMDNNRLRDEADELRNQLAKKKDEIDELKLQLDRDGSRSPKAGFHVSLEELKLQLAVKTEALKAAKQTEEDFREQISSLRKQLESAHQSMKEVHTSEKQVYYMRDNSDGNTDQYQDFIQRELNELHRIQEAEKQILLDLKEKSMFEKSHNLEAELAAIQTLKQELEAGIQRNNKLQQQLEQQKSRSPNKGSKDSSQDEHFDMERRFSDQSTCSDTANTSDSRRSSDSTPRNQDIEVPQHSYSWPLVQNKKPQLLKTWSQSSTDSDIPLNRQSLSEMSAPMLRKFIRQMKHQFDKAGKENDELRRKVDGFDSREIPGRNDSDVSSLPVMHLEIERLTQELSVKNEEIRKLKSSIGFAVDTMDLKDVPNLTDLQNENLKLKVQLGNLEELNMLLKKQIALNSQSANTEGFNPELIVQMANEIRNLKTQLDNVGARHDKSNASCQTAPWSDAIITNGQVENKSQKRNSKIPQIQKPAPMRSNSSDRDSPDVLKSLLMEARGRMQALEGKLEATEGTVRLQTKKMKYYRNLLEENGLSFKSPLGSRSNSESNIVMALGGRNLCRNNRTLSYDNIPELLVDSQTESSESDFSEKYKSYGNTDNVSELKEQVRQLKTVMDKYKAVIKSQMSQRDASMGQRDTSMGGMSTQTHHDMDDTFIPRQSLRDLQCKLSASEENNLYLRQKISGLENSLSDLKLELKRYQNQDQLDGHNISQGSPSTQIIETHKTEILFLRKKLAETQNSCVQLEGWLNELSDFLSELMYVDEDGSHGNMRGIKQKVDKSRHMIQSMSSTLLEQDFTEGSFSVNEDSTFFNGNESIRQNIQTKYTYSQRSEVFHHLKIMMYITSLTEELSKKNLEVEKLTEEVIRKNSRISQLDQSLLVTQNKLLLVQGSHGSVTTNGNFSSRSSDHMGTSHTRNAVSPIRSPTSTTSDTRRFSDMSNFNQNEKSTERLRHATGTSDGSTAPFGHSVNDVNFTQETMDSSMRSAGTQDSTSRSFMKSHQNGVSDYTCTSMLGSEERMMDNRHDFYDASHTPSYLHNGNDVTFPSLHFENSHRENDNSRHVTFSDATGRESPVNNVSVLTTRLNALEDLNRTLKDEVNLYEKMCTSMGTQISPRKSPSKSAGDLDKDLLLEHLQEIRALRTKLEKSLEDSDRLREALERDMKKDNVETDFSSDVYLYSQHQSVVRELQFTIQKLEQELADKDDLINNVHLRAERENMASHNRSSFADSTHSHDMTQTVEKLKQLLREREEKVTELNRSVNKHENDMQQMCHCNKEKETVIHKLEQRLSQAETAAEKKSKDHHMLVQTLEKCILEKEKVIKEKLTVIKETEKIIEEKVVTIREKDEQSVENKKTLVLQQRKIEEFDKTMIQIKKKLDLQEQSLHQQEQKLKEQYDIIKQQDDQNRQYMEAIQQRDDQIKQYEIAISRREEKIKQLEHTIRSVEDERQSLETSSRRREEICQQREDKLKIHEEQRKSEIEKAKKNELNLRKAAREIKRLNTEVKTLQEQVQENKDLNQTMKLELSVYEKLEKQEGDYDTMGGFDIRDLLTEIRHLRVQLERCIETNNALRQKLEEHLLHQHSPRSHPSNAKSQSPARSGTTTGTDATDGQPSPEKPRVQHENSQSSQLSSVASLSQSSSVSEDHFAAQSLDIHTWPGTSFDRKHDTITSTHSLPVGPLHRSLTEITHKERKPEGNLSYYVDDPPSKLADFTFQQTVDSDLRNLFAVGKLDDYEKLKKENYESLIVLNGVEARIQERLKMFKTAPVSESIEYSTLKELSLSVENMKICLNEEKSLITCFWTTTLPKGDTSGQKLMTENDALRNELFATRTKYELMSKLVHDAEERLHASNRQKQTMEDIIYKQLKRTTKVMAKARTNFEKVPEFQQEKENLLKNVNIDVDDIDSSIDNFSSR</sequence>
<feature type="coiled-coil region" evidence="3">
    <location>
        <begin position="53"/>
        <end position="446"/>
    </location>
</feature>
<evidence type="ECO:0000256" key="1">
    <source>
        <dbReference type="ARBA" id="ARBA00004496"/>
    </source>
</evidence>
<evidence type="ECO:0000259" key="5">
    <source>
        <dbReference type="Pfam" id="PF07989"/>
    </source>
</evidence>
<keyword evidence="3" id="KW-0175">Coiled coil</keyword>
<feature type="region of interest" description="Disordered" evidence="4">
    <location>
        <begin position="2019"/>
        <end position="2038"/>
    </location>
</feature>
<keyword evidence="7" id="KW-1185">Reference proteome</keyword>
<dbReference type="GO" id="GO:0060090">
    <property type="term" value="F:molecular adaptor activity"/>
    <property type="evidence" value="ECO:0007669"/>
    <property type="project" value="TreeGrafter"/>
</dbReference>
<feature type="coiled-coil region" evidence="3">
    <location>
        <begin position="1485"/>
        <end position="1543"/>
    </location>
</feature>
<keyword evidence="2" id="KW-0963">Cytoplasm</keyword>
<feature type="coiled-coil region" evidence="3">
    <location>
        <begin position="534"/>
        <end position="752"/>
    </location>
</feature>
<feature type="compositionally biased region" description="Polar residues" evidence="4">
    <location>
        <begin position="1694"/>
        <end position="1719"/>
    </location>
</feature>
<feature type="compositionally biased region" description="Basic and acidic residues" evidence="4">
    <location>
        <begin position="995"/>
        <end position="1012"/>
    </location>
</feature>
<feature type="compositionally biased region" description="Low complexity" evidence="4">
    <location>
        <begin position="980"/>
        <end position="990"/>
    </location>
</feature>
<dbReference type="GO" id="GO:0005813">
    <property type="term" value="C:centrosome"/>
    <property type="evidence" value="ECO:0007669"/>
    <property type="project" value="TreeGrafter"/>
</dbReference>
<feature type="coiled-coil region" evidence="3">
    <location>
        <begin position="2170"/>
        <end position="2253"/>
    </location>
</feature>
<dbReference type="GO" id="GO:1903358">
    <property type="term" value="P:regulation of Golgi organization"/>
    <property type="evidence" value="ECO:0007669"/>
    <property type="project" value="TreeGrafter"/>
</dbReference>
<feature type="region of interest" description="Disordered" evidence="4">
    <location>
        <begin position="1428"/>
        <end position="1449"/>
    </location>
</feature>
<proteinExistence type="predicted"/>
<feature type="coiled-coil region" evidence="3">
    <location>
        <begin position="1645"/>
        <end position="1679"/>
    </location>
</feature>
<feature type="coiled-coil region" evidence="3">
    <location>
        <begin position="1878"/>
        <end position="1905"/>
    </location>
</feature>
<dbReference type="GO" id="GO:0007098">
    <property type="term" value="P:centrosome cycle"/>
    <property type="evidence" value="ECO:0007669"/>
    <property type="project" value="TreeGrafter"/>
</dbReference>
<feature type="compositionally biased region" description="Polar residues" evidence="4">
    <location>
        <begin position="2385"/>
        <end position="2398"/>
    </location>
</feature>
<feature type="compositionally biased region" description="Low complexity" evidence="4">
    <location>
        <begin position="2423"/>
        <end position="2440"/>
    </location>
</feature>
<dbReference type="PANTHER" id="PTHR46501">
    <property type="entry name" value="MYOMEGALIN"/>
    <property type="match status" value="1"/>
</dbReference>
<dbReference type="EMBL" id="CACVKT020002154">
    <property type="protein sequence ID" value="CAC5375500.1"/>
    <property type="molecule type" value="Genomic_DNA"/>
</dbReference>
<feature type="coiled-coil region" evidence="3">
    <location>
        <begin position="2279"/>
        <end position="2372"/>
    </location>
</feature>
<feature type="compositionally biased region" description="Polar residues" evidence="4">
    <location>
        <begin position="2020"/>
        <end position="2030"/>
    </location>
</feature>
<feature type="compositionally biased region" description="Low complexity" evidence="4">
    <location>
        <begin position="2399"/>
        <end position="2409"/>
    </location>
</feature>
<feature type="region of interest" description="Disordered" evidence="4">
    <location>
        <begin position="2461"/>
        <end position="2488"/>
    </location>
</feature>
<evidence type="ECO:0000313" key="7">
    <source>
        <dbReference type="Proteomes" id="UP000507470"/>
    </source>
</evidence>
<feature type="domain" description="Centrosomin N-terminal motif 1" evidence="5">
    <location>
        <begin position="52"/>
        <end position="123"/>
    </location>
</feature>
<organism evidence="6 7">
    <name type="scientific">Mytilus coruscus</name>
    <name type="common">Sea mussel</name>
    <dbReference type="NCBI Taxonomy" id="42192"/>
    <lineage>
        <taxon>Eukaryota</taxon>
        <taxon>Metazoa</taxon>
        <taxon>Spiralia</taxon>
        <taxon>Lophotrochozoa</taxon>
        <taxon>Mollusca</taxon>
        <taxon>Bivalvia</taxon>
        <taxon>Autobranchia</taxon>
        <taxon>Pteriomorphia</taxon>
        <taxon>Mytilida</taxon>
        <taxon>Mytiloidea</taxon>
        <taxon>Mytilidae</taxon>
        <taxon>Mytilinae</taxon>
        <taxon>Mytilus</taxon>
    </lineage>
</organism>
<dbReference type="InterPro" id="IPR012943">
    <property type="entry name" value="Cnn_1N"/>
</dbReference>
<protein>
    <submittedName>
        <fullName evidence="6">CDK5RAP2</fullName>
    </submittedName>
</protein>
<evidence type="ECO:0000256" key="3">
    <source>
        <dbReference type="SAM" id="Coils"/>
    </source>
</evidence>
<dbReference type="GO" id="GO:0090063">
    <property type="term" value="P:positive regulation of microtubule nucleation"/>
    <property type="evidence" value="ECO:0007669"/>
    <property type="project" value="TreeGrafter"/>
</dbReference>
<dbReference type="InterPro" id="IPR052593">
    <property type="entry name" value="MT-associated_AKAP9-binding"/>
</dbReference>
<feature type="region of interest" description="Disordered" evidence="4">
    <location>
        <begin position="1694"/>
        <end position="1800"/>
    </location>
</feature>
<comment type="subcellular location">
    <subcellularLocation>
        <location evidence="1">Cytoplasm</location>
    </subcellularLocation>
</comment>
<reference evidence="6 7" key="1">
    <citation type="submission" date="2020-06" db="EMBL/GenBank/DDBJ databases">
        <authorList>
            <person name="Li R."/>
            <person name="Bekaert M."/>
        </authorList>
    </citation>
    <scope>NUCLEOTIDE SEQUENCE [LARGE SCALE GENOMIC DNA]</scope>
    <source>
        <strain evidence="7">wild</strain>
    </source>
</reference>
<feature type="region of interest" description="Disordered" evidence="4">
    <location>
        <begin position="2379"/>
        <end position="2440"/>
    </location>
</feature>